<proteinExistence type="predicted"/>
<dbReference type="RefSeq" id="WP_140179383.1">
    <property type="nucleotide sequence ID" value="NZ_CP135052.1"/>
</dbReference>
<accession>A0ABY9ZEH4</accession>
<dbReference type="EMBL" id="CP135052">
    <property type="protein sequence ID" value="WNK26112.1"/>
    <property type="molecule type" value="Genomic_DNA"/>
</dbReference>
<protein>
    <submittedName>
        <fullName evidence="1">Uncharacterized protein</fullName>
    </submittedName>
</protein>
<gene>
    <name evidence="1" type="ORF">PZ638_09690</name>
</gene>
<organism evidence="1 2">
    <name type="scientific">Providencia hangzhouensis</name>
    <dbReference type="NCBI Taxonomy" id="3031799"/>
    <lineage>
        <taxon>Bacteria</taxon>
        <taxon>Pseudomonadati</taxon>
        <taxon>Pseudomonadota</taxon>
        <taxon>Gammaproteobacteria</taxon>
        <taxon>Enterobacterales</taxon>
        <taxon>Morganellaceae</taxon>
        <taxon>Providencia</taxon>
    </lineage>
</organism>
<name>A0ABY9ZEH4_9GAMM</name>
<dbReference type="Proteomes" id="UP001163184">
    <property type="component" value="Chromosome"/>
</dbReference>
<keyword evidence="2" id="KW-1185">Reference proteome</keyword>
<evidence type="ECO:0000313" key="1">
    <source>
        <dbReference type="EMBL" id="WNK26112.1"/>
    </source>
</evidence>
<sequence length="100" mass="11215">MNLESLKLEIIGIEEIGTIGKVISSDLVKKVTGLGRTALDSRDKEGILRKIYLAPRKHVYLLDEVNAYLDDCITNPTMYKEDEENIKQARQAPGAKKAKQ</sequence>
<dbReference type="GeneID" id="92274732"/>
<reference evidence="1" key="1">
    <citation type="journal article" date="2023" name="Microbiol. Spectr.">
        <title>Whole-genome sequencing provides insights into a novel species: Providencia hangzhouensis associated with urinary tract infections.</title>
        <authorList>
            <person name="Dong X."/>
            <person name="Yu Y."/>
            <person name="Liu J."/>
            <person name="Cao D."/>
            <person name="Xiang Y."/>
            <person name="Bi K."/>
            <person name="Yuan X."/>
            <person name="Li S."/>
            <person name="Wu T."/>
            <person name="Zhang Y."/>
        </authorList>
    </citation>
    <scope>NUCLEOTIDE SEQUENCE</scope>
    <source>
        <strain evidence="1">PR-310</strain>
    </source>
</reference>
<evidence type="ECO:0000313" key="2">
    <source>
        <dbReference type="Proteomes" id="UP001163184"/>
    </source>
</evidence>